<feature type="transmembrane region" description="Helical" evidence="1">
    <location>
        <begin position="57"/>
        <end position="80"/>
    </location>
</feature>
<keyword evidence="1" id="KW-0812">Transmembrane</keyword>
<name>A0AAE3N1L3_9HYPH</name>
<feature type="transmembrane region" description="Helical" evidence="1">
    <location>
        <begin position="20"/>
        <end position="45"/>
    </location>
</feature>
<feature type="transmembrane region" description="Helical" evidence="1">
    <location>
        <begin position="110"/>
        <end position="126"/>
    </location>
</feature>
<gene>
    <name evidence="2" type="ORF">NOF55_08095</name>
</gene>
<dbReference type="EMBL" id="JANFPI010000002">
    <property type="protein sequence ID" value="MCX8997067.1"/>
    <property type="molecule type" value="Genomic_DNA"/>
</dbReference>
<keyword evidence="3" id="KW-1185">Reference proteome</keyword>
<feature type="transmembrane region" description="Helical" evidence="1">
    <location>
        <begin position="87"/>
        <end position="104"/>
    </location>
</feature>
<evidence type="ECO:0000313" key="3">
    <source>
        <dbReference type="Proteomes" id="UP001208771"/>
    </source>
</evidence>
<protein>
    <submittedName>
        <fullName evidence="2">Uncharacterized protein</fullName>
    </submittedName>
</protein>
<comment type="caution">
    <text evidence="2">The sequence shown here is derived from an EMBL/GenBank/DDBJ whole genome shotgun (WGS) entry which is preliminary data.</text>
</comment>
<dbReference type="RefSeq" id="WP_306410836.1">
    <property type="nucleotide sequence ID" value="NZ_JANFPI010000002.1"/>
</dbReference>
<evidence type="ECO:0000256" key="1">
    <source>
        <dbReference type="SAM" id="Phobius"/>
    </source>
</evidence>
<proteinExistence type="predicted"/>
<reference evidence="2" key="1">
    <citation type="submission" date="2022-07" db="EMBL/GenBank/DDBJ databases">
        <title>Ectorhizobium quercum gen.nov., sp. nov.</title>
        <authorList>
            <person name="Ma T."/>
            <person name="Li Y."/>
        </authorList>
    </citation>
    <scope>NUCLEOTIDE SEQUENCE</scope>
    <source>
        <strain evidence="2">BDR2-2</strain>
    </source>
</reference>
<dbReference type="Proteomes" id="UP001208771">
    <property type="component" value="Unassembled WGS sequence"/>
</dbReference>
<accession>A0AAE3N1L3</accession>
<dbReference type="AlphaFoldDB" id="A0AAE3N1L3"/>
<evidence type="ECO:0000313" key="2">
    <source>
        <dbReference type="EMBL" id="MCX8997067.1"/>
    </source>
</evidence>
<keyword evidence="1" id="KW-0472">Membrane</keyword>
<organism evidence="2 3">
    <name type="scientific">Ectorhizobium quercum</name>
    <dbReference type="NCBI Taxonomy" id="2965071"/>
    <lineage>
        <taxon>Bacteria</taxon>
        <taxon>Pseudomonadati</taxon>
        <taxon>Pseudomonadota</taxon>
        <taxon>Alphaproteobacteria</taxon>
        <taxon>Hyphomicrobiales</taxon>
        <taxon>Rhizobiaceae</taxon>
        <taxon>Ectorhizobium</taxon>
    </lineage>
</organism>
<keyword evidence="1" id="KW-1133">Transmembrane helix</keyword>
<sequence length="148" mass="16151">MPTENAPREAPKATTIALQLGRILLSLPLAALSALFLALVIPLFAPGFFGSCFEGSCGYMALFVFTPVATLALTLVWWMALRRAGPLTCLILCFLLLLAAGYFIFPTALWLLGLAILLGSMVHLWWGHRDKGGNIRDILIVPRKRPDA</sequence>